<dbReference type="AlphaFoldDB" id="A0A438CZW4"/>
<dbReference type="Proteomes" id="UP000288805">
    <property type="component" value="Unassembled WGS sequence"/>
</dbReference>
<sequence length="141" mass="15634">MGDSDEETDGIGAPSLTMKIKGTIELKEVIILVDIKVTHNFLSLDLVQRLALPLTTTTNYRVVMGIVISVKGKGMWTLGDLKVNWNMLTMKTKMGKAVILLKDPSFSPTELSLKQWLESIVALWPKGVGGTLLDFHRFGFE</sequence>
<accession>A0A438CZW4</accession>
<evidence type="ECO:0008006" key="3">
    <source>
        <dbReference type="Google" id="ProtNLM"/>
    </source>
</evidence>
<comment type="caution">
    <text evidence="1">The sequence shown here is derived from an EMBL/GenBank/DDBJ whole genome shotgun (WGS) entry which is preliminary data.</text>
</comment>
<dbReference type="EMBL" id="QGNW01001882">
    <property type="protein sequence ID" value="RVW28682.1"/>
    <property type="molecule type" value="Genomic_DNA"/>
</dbReference>
<organism evidence="1 2">
    <name type="scientific">Vitis vinifera</name>
    <name type="common">Grape</name>
    <dbReference type="NCBI Taxonomy" id="29760"/>
    <lineage>
        <taxon>Eukaryota</taxon>
        <taxon>Viridiplantae</taxon>
        <taxon>Streptophyta</taxon>
        <taxon>Embryophyta</taxon>
        <taxon>Tracheophyta</taxon>
        <taxon>Spermatophyta</taxon>
        <taxon>Magnoliopsida</taxon>
        <taxon>eudicotyledons</taxon>
        <taxon>Gunneridae</taxon>
        <taxon>Pentapetalae</taxon>
        <taxon>rosids</taxon>
        <taxon>Vitales</taxon>
        <taxon>Vitaceae</taxon>
        <taxon>Viteae</taxon>
        <taxon>Vitis</taxon>
    </lineage>
</organism>
<evidence type="ECO:0000313" key="1">
    <source>
        <dbReference type="EMBL" id="RVW28682.1"/>
    </source>
</evidence>
<evidence type="ECO:0000313" key="2">
    <source>
        <dbReference type="Proteomes" id="UP000288805"/>
    </source>
</evidence>
<gene>
    <name evidence="1" type="ORF">CK203_081367</name>
</gene>
<name>A0A438CZW4_VITVI</name>
<reference evidence="1 2" key="1">
    <citation type="journal article" date="2018" name="PLoS Genet.">
        <title>Population sequencing reveals clonal diversity and ancestral inbreeding in the grapevine cultivar Chardonnay.</title>
        <authorList>
            <person name="Roach M.J."/>
            <person name="Johnson D.L."/>
            <person name="Bohlmann J."/>
            <person name="van Vuuren H.J."/>
            <person name="Jones S.J."/>
            <person name="Pretorius I.S."/>
            <person name="Schmidt S.A."/>
            <person name="Borneman A.R."/>
        </authorList>
    </citation>
    <scope>NUCLEOTIDE SEQUENCE [LARGE SCALE GENOMIC DNA]</scope>
    <source>
        <strain evidence="2">cv. Chardonnay</strain>
        <tissue evidence="1">Leaf</tissue>
    </source>
</reference>
<proteinExistence type="predicted"/>
<protein>
    <recommendedName>
        <fullName evidence="3">Ty3-gypsy retrotransposon protein</fullName>
    </recommendedName>
</protein>